<dbReference type="InterPro" id="IPR036942">
    <property type="entry name" value="Beta-barrel_TonB_sf"/>
</dbReference>
<dbReference type="Gene3D" id="2.170.130.10">
    <property type="entry name" value="TonB-dependent receptor, plug domain"/>
    <property type="match status" value="1"/>
</dbReference>
<dbReference type="AlphaFoldDB" id="A0AA48I1N1"/>
<evidence type="ECO:0000313" key="14">
    <source>
        <dbReference type="EMBL" id="BDX08620.1"/>
    </source>
</evidence>
<keyword evidence="4 8" id="KW-0812">Transmembrane</keyword>
<evidence type="ECO:0000256" key="5">
    <source>
        <dbReference type="ARBA" id="ARBA00023077"/>
    </source>
</evidence>
<feature type="chain" id="PRO_5041450201" evidence="11">
    <location>
        <begin position="23"/>
        <end position="841"/>
    </location>
</feature>
<dbReference type="PANTHER" id="PTHR30069">
    <property type="entry name" value="TONB-DEPENDENT OUTER MEMBRANE RECEPTOR"/>
    <property type="match status" value="1"/>
</dbReference>
<sequence length="841" mass="93108">MKTGLRTTLSLVAMACSLPSIAATVSGTVTDINGKPVVGATVLVEGSSVRATTDADGRYTLNNVSDDRAHVHVYSAKHVHGDKEILNPDANHTADFVLRPAIIENVTVTANALERSVLESTMPVSVLGGEELKRNQAATLGDTLKNLPGVHSTYFGPVSSSPVIRGADGPRVKIVQNGLDSSDASRVGPDHNVAADGTSATQIEVLRGPATLQYGNGAIGGVVNVVDNRIPRYVPDSVEGEAELRYDSVSDEEFARIDLNAGTGNVAFHFDAFDRQTDNYDIPGYAESEPHEGEEPGTLSNSAIDTTSYTAGLSWVNDKGYVGFSVQQLDNLYGVPGHAHGHEDEHGHEEEHEEDHAEEHGEEEIVNLNVDMRRYQIAGEFLSPFTGVSKIKFASGFTDYEHVEIEAGEIGTTFINETDEHRISLEHEGLAGWHGVLGLHYSNTDYAAIGAEAFTPPSETDSFAMFLIEEKQFGDVTVQLGIRYDATDIDPIDSITLENLHIEEEHHDEEHEEDEHEGDEHDEHEEHEETVTLNLFEQSFESLSLSAGANWQYQEGRSVALSLSHSERAPSHQELFSAGNHIATRTFDVGTLYSINEHGEFGPALQQTEEEISTNLDLTFRKFDGDWGYTVSLFYNQVDDYLYQADTGLFAEDSHAHEEDEHHEEEEHDEHEEHEGDEHGDEHGEEEGTPVFVFQQQDATFYGIEAELYNKLSDNLTLKVYGDYIRGSLDHAVNGSRNLPRIPPMRIGAELDFDWNNWYGDVGVTWYDDQTRVSNFETATDGYTLVNFSVNYRQAWQGADWVFYLRGKNLTDEEARVHTSFLKDLAPLPGRSFAVGVRAEF</sequence>
<dbReference type="GO" id="GO:0044718">
    <property type="term" value="P:siderophore transmembrane transport"/>
    <property type="evidence" value="ECO:0007669"/>
    <property type="project" value="TreeGrafter"/>
</dbReference>
<proteinExistence type="inferred from homology"/>
<dbReference type="Gene3D" id="2.60.40.1120">
    <property type="entry name" value="Carboxypeptidase-like, regulatory domain"/>
    <property type="match status" value="1"/>
</dbReference>
<evidence type="ECO:0000256" key="3">
    <source>
        <dbReference type="ARBA" id="ARBA00022452"/>
    </source>
</evidence>
<dbReference type="SUPFAM" id="SSF56935">
    <property type="entry name" value="Porins"/>
    <property type="match status" value="1"/>
</dbReference>
<evidence type="ECO:0000256" key="8">
    <source>
        <dbReference type="PROSITE-ProRule" id="PRU01360"/>
    </source>
</evidence>
<dbReference type="RefSeq" id="WP_338294684.1">
    <property type="nucleotide sequence ID" value="NZ_AP027272.1"/>
</dbReference>
<reference evidence="14" key="1">
    <citation type="submission" date="2023-01" db="EMBL/GenBank/DDBJ databases">
        <title>Complete genome sequence of Planctobacterium marinum strain Dej080120_11.</title>
        <authorList>
            <person name="Ueki S."/>
            <person name="Maruyama F."/>
        </authorList>
    </citation>
    <scope>NUCLEOTIDE SEQUENCE</scope>
    <source>
        <strain evidence="14">Dej080120_11</strain>
    </source>
</reference>
<feature type="region of interest" description="Disordered" evidence="10">
    <location>
        <begin position="505"/>
        <end position="529"/>
    </location>
</feature>
<keyword evidence="2 8" id="KW-0813">Transport</keyword>
<dbReference type="InterPro" id="IPR037066">
    <property type="entry name" value="Plug_dom_sf"/>
</dbReference>
<feature type="domain" description="TonB-dependent receptor-like beta-barrel" evidence="12">
    <location>
        <begin position="390"/>
        <end position="810"/>
    </location>
</feature>
<evidence type="ECO:0000313" key="15">
    <source>
        <dbReference type="Proteomes" id="UP001333710"/>
    </source>
</evidence>
<feature type="region of interest" description="Disordered" evidence="10">
    <location>
        <begin position="335"/>
        <end position="361"/>
    </location>
</feature>
<keyword evidence="11" id="KW-0732">Signal</keyword>
<evidence type="ECO:0000256" key="10">
    <source>
        <dbReference type="SAM" id="MobiDB-lite"/>
    </source>
</evidence>
<comment type="similarity">
    <text evidence="8 9">Belongs to the TonB-dependent receptor family.</text>
</comment>
<evidence type="ECO:0000256" key="1">
    <source>
        <dbReference type="ARBA" id="ARBA00004571"/>
    </source>
</evidence>
<feature type="compositionally biased region" description="Basic and acidic residues" evidence="10">
    <location>
        <begin position="671"/>
        <end position="682"/>
    </location>
</feature>
<evidence type="ECO:0000256" key="6">
    <source>
        <dbReference type="ARBA" id="ARBA00023136"/>
    </source>
</evidence>
<dbReference type="GO" id="GO:0015344">
    <property type="term" value="F:siderophore uptake transmembrane transporter activity"/>
    <property type="evidence" value="ECO:0007669"/>
    <property type="project" value="TreeGrafter"/>
</dbReference>
<feature type="compositionally biased region" description="Acidic residues" evidence="10">
    <location>
        <begin position="510"/>
        <end position="528"/>
    </location>
</feature>
<feature type="region of interest" description="Disordered" evidence="10">
    <location>
        <begin position="655"/>
        <end position="686"/>
    </location>
</feature>
<evidence type="ECO:0000256" key="9">
    <source>
        <dbReference type="RuleBase" id="RU003357"/>
    </source>
</evidence>
<dbReference type="KEGG" id="pmaw:MACH26_41410"/>
<feature type="domain" description="TonB-dependent receptor plug" evidence="13">
    <location>
        <begin position="118"/>
        <end position="222"/>
    </location>
</feature>
<dbReference type="InterPro" id="IPR039426">
    <property type="entry name" value="TonB-dep_rcpt-like"/>
</dbReference>
<feature type="compositionally biased region" description="Acidic residues" evidence="10">
    <location>
        <begin position="661"/>
        <end position="670"/>
    </location>
</feature>
<protein>
    <submittedName>
        <fullName evidence="14">Outer membrane protein</fullName>
    </submittedName>
</protein>
<dbReference type="InterPro" id="IPR008969">
    <property type="entry name" value="CarboxyPept-like_regulatory"/>
</dbReference>
<dbReference type="Proteomes" id="UP001333710">
    <property type="component" value="Chromosome"/>
</dbReference>
<dbReference type="Pfam" id="PF07715">
    <property type="entry name" value="Plug"/>
    <property type="match status" value="1"/>
</dbReference>
<feature type="signal peptide" evidence="11">
    <location>
        <begin position="1"/>
        <end position="22"/>
    </location>
</feature>
<comment type="subcellular location">
    <subcellularLocation>
        <location evidence="1 8">Cell outer membrane</location>
        <topology evidence="1 8">Multi-pass membrane protein</topology>
    </subcellularLocation>
</comment>
<dbReference type="SUPFAM" id="SSF49464">
    <property type="entry name" value="Carboxypeptidase regulatory domain-like"/>
    <property type="match status" value="1"/>
</dbReference>
<dbReference type="PROSITE" id="PS52016">
    <property type="entry name" value="TONB_DEPENDENT_REC_3"/>
    <property type="match status" value="1"/>
</dbReference>
<evidence type="ECO:0000256" key="7">
    <source>
        <dbReference type="ARBA" id="ARBA00023237"/>
    </source>
</evidence>
<evidence type="ECO:0000259" key="13">
    <source>
        <dbReference type="Pfam" id="PF07715"/>
    </source>
</evidence>
<keyword evidence="15" id="KW-1185">Reference proteome</keyword>
<evidence type="ECO:0000259" key="12">
    <source>
        <dbReference type="Pfam" id="PF00593"/>
    </source>
</evidence>
<keyword evidence="6 8" id="KW-0472">Membrane</keyword>
<evidence type="ECO:0000256" key="11">
    <source>
        <dbReference type="SAM" id="SignalP"/>
    </source>
</evidence>
<organism evidence="14 15">
    <name type="scientific">Planctobacterium marinum</name>
    <dbReference type="NCBI Taxonomy" id="1631968"/>
    <lineage>
        <taxon>Bacteria</taxon>
        <taxon>Pseudomonadati</taxon>
        <taxon>Pseudomonadota</taxon>
        <taxon>Gammaproteobacteria</taxon>
        <taxon>Alteromonadales</taxon>
        <taxon>Alteromonadaceae</taxon>
        <taxon>Planctobacterium</taxon>
    </lineage>
</organism>
<keyword evidence="7 8" id="KW-0998">Cell outer membrane</keyword>
<dbReference type="Gene3D" id="2.40.170.20">
    <property type="entry name" value="TonB-dependent receptor, beta-barrel domain"/>
    <property type="match status" value="1"/>
</dbReference>
<dbReference type="InterPro" id="IPR000531">
    <property type="entry name" value="Beta-barrel_TonB"/>
</dbReference>
<dbReference type="PANTHER" id="PTHR30069:SF40">
    <property type="entry name" value="TONB-DEPENDENT RECEPTOR NMB0964-RELATED"/>
    <property type="match status" value="1"/>
</dbReference>
<accession>A0AA48I1N1</accession>
<keyword evidence="5 9" id="KW-0798">TonB box</keyword>
<dbReference type="Pfam" id="PF13620">
    <property type="entry name" value="CarboxypepD_reg"/>
    <property type="match status" value="1"/>
</dbReference>
<keyword evidence="3 8" id="KW-1134">Transmembrane beta strand</keyword>
<evidence type="ECO:0000256" key="2">
    <source>
        <dbReference type="ARBA" id="ARBA00022448"/>
    </source>
</evidence>
<evidence type="ECO:0000256" key="4">
    <source>
        <dbReference type="ARBA" id="ARBA00022692"/>
    </source>
</evidence>
<dbReference type="GO" id="GO:0009279">
    <property type="term" value="C:cell outer membrane"/>
    <property type="evidence" value="ECO:0007669"/>
    <property type="project" value="UniProtKB-SubCell"/>
</dbReference>
<dbReference type="Pfam" id="PF00593">
    <property type="entry name" value="TonB_dep_Rec_b-barrel"/>
    <property type="match status" value="1"/>
</dbReference>
<feature type="compositionally biased region" description="Basic and acidic residues" evidence="10">
    <location>
        <begin position="340"/>
        <end position="359"/>
    </location>
</feature>
<name>A0AA48I1N1_9ALTE</name>
<dbReference type="InterPro" id="IPR012910">
    <property type="entry name" value="Plug_dom"/>
</dbReference>
<dbReference type="EMBL" id="AP027272">
    <property type="protein sequence ID" value="BDX08620.1"/>
    <property type="molecule type" value="Genomic_DNA"/>
</dbReference>
<feature type="region of interest" description="Disordered" evidence="10">
    <location>
        <begin position="282"/>
        <end position="302"/>
    </location>
</feature>
<gene>
    <name evidence="14" type="ORF">MACH26_41410</name>
</gene>